<dbReference type="SUPFAM" id="SSF53850">
    <property type="entry name" value="Periplasmic binding protein-like II"/>
    <property type="match status" value="1"/>
</dbReference>
<dbReference type="InterPro" id="IPR036390">
    <property type="entry name" value="WH_DNA-bd_sf"/>
</dbReference>
<evidence type="ECO:0000256" key="2">
    <source>
        <dbReference type="ARBA" id="ARBA00023015"/>
    </source>
</evidence>
<dbReference type="OrthoDB" id="7260751at2"/>
<dbReference type="PROSITE" id="PS50931">
    <property type="entry name" value="HTH_LYSR"/>
    <property type="match status" value="1"/>
</dbReference>
<protein>
    <submittedName>
        <fullName evidence="6">LysR family transcriptional regulator</fullName>
    </submittedName>
</protein>
<dbReference type="GO" id="GO:0032993">
    <property type="term" value="C:protein-DNA complex"/>
    <property type="evidence" value="ECO:0007669"/>
    <property type="project" value="TreeGrafter"/>
</dbReference>
<evidence type="ECO:0000256" key="4">
    <source>
        <dbReference type="ARBA" id="ARBA00023163"/>
    </source>
</evidence>
<evidence type="ECO:0000256" key="1">
    <source>
        <dbReference type="ARBA" id="ARBA00009437"/>
    </source>
</evidence>
<keyword evidence="7" id="KW-1185">Reference proteome</keyword>
<dbReference type="Gene3D" id="1.10.10.10">
    <property type="entry name" value="Winged helix-like DNA-binding domain superfamily/Winged helix DNA-binding domain"/>
    <property type="match status" value="1"/>
</dbReference>
<gene>
    <name evidence="6" type="ORF">C5L14_01590</name>
</gene>
<evidence type="ECO:0000313" key="6">
    <source>
        <dbReference type="EMBL" id="PRH89313.1"/>
    </source>
</evidence>
<comment type="caution">
    <text evidence="6">The sequence shown here is derived from an EMBL/GenBank/DDBJ whole genome shotgun (WGS) entry which is preliminary data.</text>
</comment>
<proteinExistence type="inferred from homology"/>
<comment type="similarity">
    <text evidence="1">Belongs to the LysR transcriptional regulatory family.</text>
</comment>
<dbReference type="EMBL" id="PUEJ01000001">
    <property type="protein sequence ID" value="PRH89313.1"/>
    <property type="molecule type" value="Genomic_DNA"/>
</dbReference>
<keyword evidence="3" id="KW-0238">DNA-binding</keyword>
<dbReference type="InterPro" id="IPR005119">
    <property type="entry name" value="LysR_subst-bd"/>
</dbReference>
<keyword evidence="2" id="KW-0805">Transcription regulation</keyword>
<dbReference type="FunFam" id="1.10.10.10:FF:000001">
    <property type="entry name" value="LysR family transcriptional regulator"/>
    <property type="match status" value="1"/>
</dbReference>
<dbReference type="RefSeq" id="WP_105860276.1">
    <property type="nucleotide sequence ID" value="NZ_PUEJ01000001.1"/>
</dbReference>
<dbReference type="PANTHER" id="PTHR30346">
    <property type="entry name" value="TRANSCRIPTIONAL DUAL REGULATOR HCAR-RELATED"/>
    <property type="match status" value="1"/>
</dbReference>
<reference evidence="6 7" key="1">
    <citation type="submission" date="2018-02" db="EMBL/GenBank/DDBJ databases">
        <title>Whole genome sequencing of endophytic bacterium.</title>
        <authorList>
            <person name="Eedara R."/>
            <person name="Podile A.R."/>
        </authorList>
    </citation>
    <scope>NUCLEOTIDE SEQUENCE [LARGE SCALE GENOMIC DNA]</scope>
    <source>
        <strain evidence="6 7">RP1T</strain>
    </source>
</reference>
<dbReference type="PRINTS" id="PR00039">
    <property type="entry name" value="HTHLYSR"/>
</dbReference>
<evidence type="ECO:0000259" key="5">
    <source>
        <dbReference type="PROSITE" id="PS50931"/>
    </source>
</evidence>
<accession>A0A2S9QIY9</accession>
<dbReference type="InterPro" id="IPR036388">
    <property type="entry name" value="WH-like_DNA-bd_sf"/>
</dbReference>
<evidence type="ECO:0000256" key="3">
    <source>
        <dbReference type="ARBA" id="ARBA00023125"/>
    </source>
</evidence>
<dbReference type="Gene3D" id="3.40.190.10">
    <property type="entry name" value="Periplasmic binding protein-like II"/>
    <property type="match status" value="2"/>
</dbReference>
<dbReference type="Pfam" id="PF03466">
    <property type="entry name" value="LysR_substrate"/>
    <property type="match status" value="1"/>
</dbReference>
<dbReference type="Pfam" id="PF00126">
    <property type="entry name" value="HTH_1"/>
    <property type="match status" value="1"/>
</dbReference>
<dbReference type="AlphaFoldDB" id="A0A2S9QIY9"/>
<dbReference type="InterPro" id="IPR000847">
    <property type="entry name" value="LysR_HTH_N"/>
</dbReference>
<dbReference type="CDD" id="cd08414">
    <property type="entry name" value="PBP2_LTTR_aromatics_like"/>
    <property type="match status" value="1"/>
</dbReference>
<dbReference type="GO" id="GO:0003700">
    <property type="term" value="F:DNA-binding transcription factor activity"/>
    <property type="evidence" value="ECO:0007669"/>
    <property type="project" value="InterPro"/>
</dbReference>
<dbReference type="GO" id="GO:0003677">
    <property type="term" value="F:DNA binding"/>
    <property type="evidence" value="ECO:0007669"/>
    <property type="project" value="UniProtKB-KW"/>
</dbReference>
<name>A0A2S9QIY9_9HYPH</name>
<feature type="domain" description="HTH lysR-type" evidence="5">
    <location>
        <begin position="1"/>
        <end position="58"/>
    </location>
</feature>
<dbReference type="Proteomes" id="UP000237682">
    <property type="component" value="Unassembled WGS sequence"/>
</dbReference>
<organism evidence="6 7">
    <name type="scientific">Labrys okinawensis</name>
    <dbReference type="NCBI Taxonomy" id="346911"/>
    <lineage>
        <taxon>Bacteria</taxon>
        <taxon>Pseudomonadati</taxon>
        <taxon>Pseudomonadota</taxon>
        <taxon>Alphaproteobacteria</taxon>
        <taxon>Hyphomicrobiales</taxon>
        <taxon>Xanthobacteraceae</taxon>
        <taxon>Labrys</taxon>
    </lineage>
</organism>
<sequence>MDSRQMRYFVALAETLHFGRAAARLHMTQPPFSRQIANLERELGVQLVERSSRHVTLTQAGERFLADSRAVLARFEDACRDARLVAEGQKGELRLGFMMHAAHRIVPQIVSCYARLRPEIRVVLLETTPAEIEHRLLGGELDAAITFAGRPFPRLRTVPVITDHLCLIVPSGHPLAGRDSIVPHDLETEELIAAPATVAPILREAIAGYFEKAGIVPRFRYEPQLQHTIVRLVAARLGVALVPASICDEAVVDVVPRALVAAPTLKVVLSVPVDSNNPAIAPLIDIVRDRKEPAAAERPVTRSRR</sequence>
<dbReference type="SUPFAM" id="SSF46785">
    <property type="entry name" value="Winged helix' DNA-binding domain"/>
    <property type="match status" value="1"/>
</dbReference>
<dbReference type="PANTHER" id="PTHR30346:SF0">
    <property type="entry name" value="HCA OPERON TRANSCRIPTIONAL ACTIVATOR HCAR"/>
    <property type="match status" value="1"/>
</dbReference>
<keyword evidence="4" id="KW-0804">Transcription</keyword>
<evidence type="ECO:0000313" key="7">
    <source>
        <dbReference type="Proteomes" id="UP000237682"/>
    </source>
</evidence>